<evidence type="ECO:0000313" key="3">
    <source>
        <dbReference type="Proteomes" id="UP000034883"/>
    </source>
</evidence>
<feature type="transmembrane region" description="Helical" evidence="1">
    <location>
        <begin position="39"/>
        <end position="59"/>
    </location>
</feature>
<keyword evidence="3" id="KW-1185">Reference proteome</keyword>
<protein>
    <submittedName>
        <fullName evidence="2">TolA protein</fullName>
    </submittedName>
</protein>
<dbReference type="Proteomes" id="UP000034883">
    <property type="component" value="Chromosome"/>
</dbReference>
<dbReference type="KEGG" id="samy:DB32_001399"/>
<feature type="transmembrane region" description="Helical" evidence="1">
    <location>
        <begin position="12"/>
        <end position="33"/>
    </location>
</feature>
<dbReference type="STRING" id="927083.DB32_001399"/>
<feature type="transmembrane region" description="Helical" evidence="1">
    <location>
        <begin position="111"/>
        <end position="132"/>
    </location>
</feature>
<organism evidence="2 3">
    <name type="scientific">Sandaracinus amylolyticus</name>
    <dbReference type="NCBI Taxonomy" id="927083"/>
    <lineage>
        <taxon>Bacteria</taxon>
        <taxon>Pseudomonadati</taxon>
        <taxon>Myxococcota</taxon>
        <taxon>Polyangia</taxon>
        <taxon>Polyangiales</taxon>
        <taxon>Sandaracinaceae</taxon>
        <taxon>Sandaracinus</taxon>
    </lineage>
</organism>
<keyword evidence="1" id="KW-0812">Transmembrane</keyword>
<dbReference type="OrthoDB" id="5526695at2"/>
<keyword evidence="1" id="KW-1133">Transmembrane helix</keyword>
<sequence length="759" mass="79307">MSAKRGGHRGTRLGIVGAGAIGVLIAARTAAFYLDVDRVAFGLALLIAAGLALGIVELLGRVARVERVEGELAKLPRPATLEAIDATSASLRTVLRARLGGVRATIPSAGFASYLVGLLVMVGLLGTFLGLVDALRGAREALGASSDIDALRDALATPMLGLSRAFGTSAAGLCASAMLGLASVLARRVETSLASAVHVYADDALGPLTIAERQIAVLEALVRQNAESAAAAARASAAIEKTAAALRSDVASGVADVARAVERSLTPALERAVTRASDVTRERLDDWTRIVEREAEARRARDAALADAWSEAAGQSADRVAREGARVLGELRGALGESLVSLDARLGASIEALAAQLGARTQRTSDDLEARLAATTTTVGAMIEALAGELETTRARLDRTLEGTSAALEAHVERSLARERAREEAIEARTSALARAEAHALTRLERHVEAVDAALATHLERMSAMQRDAARESADRAVALDAVLREHAAALTETTSTMLAEAARRAEEAGAAAERVVSATRDEITTRDAAERAQAARAEAVLSGLARTAEQVSARAGEVLAAHAERQGELEARWIAAHEAAERAQAARTEAVLSGLAAAAEQVAQRADRVLDDQAERQTALEARWLAAHDASAARLVALLEQHAEGLAQGLAATRSLVDDTAGLLRASGVEMGAVAEVFTSAVDRYREASAACLSALAGLDDAVDHAGKKAAIDLLTDYLDQTREVFEHSLEVQRELFAELRALRGRAQGAAETTRVRA</sequence>
<dbReference type="EMBL" id="CP011125">
    <property type="protein sequence ID" value="AKF04250.1"/>
    <property type="molecule type" value="Genomic_DNA"/>
</dbReference>
<keyword evidence="1" id="KW-0472">Membrane</keyword>
<reference evidence="2 3" key="1">
    <citation type="submission" date="2015-03" db="EMBL/GenBank/DDBJ databases">
        <title>Genome assembly of Sandaracinus amylolyticus DSM 53668.</title>
        <authorList>
            <person name="Sharma G."/>
            <person name="Subramanian S."/>
        </authorList>
    </citation>
    <scope>NUCLEOTIDE SEQUENCE [LARGE SCALE GENOMIC DNA]</scope>
    <source>
        <strain evidence="2 3">DSM 53668</strain>
    </source>
</reference>
<gene>
    <name evidence="2" type="ORF">DB32_001399</name>
</gene>
<dbReference type="AlphaFoldDB" id="A0A0F6W0C9"/>
<dbReference type="RefSeq" id="WP_053231606.1">
    <property type="nucleotide sequence ID" value="NZ_CP011125.1"/>
</dbReference>
<evidence type="ECO:0000313" key="2">
    <source>
        <dbReference type="EMBL" id="AKF04250.1"/>
    </source>
</evidence>
<name>A0A0F6W0C9_9BACT</name>
<accession>A0A0F6W0C9</accession>
<evidence type="ECO:0000256" key="1">
    <source>
        <dbReference type="SAM" id="Phobius"/>
    </source>
</evidence>
<proteinExistence type="predicted"/>